<feature type="domain" description="CCAAT-binding factor" evidence="7">
    <location>
        <begin position="496"/>
        <end position="690"/>
    </location>
</feature>
<dbReference type="InterPro" id="IPR011501">
    <property type="entry name" value="Noc3_N"/>
</dbReference>
<dbReference type="InterPro" id="IPR016024">
    <property type="entry name" value="ARM-type_fold"/>
</dbReference>
<evidence type="ECO:0000313" key="9">
    <source>
        <dbReference type="EMBL" id="KAL2826590.1"/>
    </source>
</evidence>
<feature type="region of interest" description="Disordered" evidence="6">
    <location>
        <begin position="343"/>
        <end position="375"/>
    </location>
</feature>
<evidence type="ECO:0000256" key="6">
    <source>
        <dbReference type="SAM" id="MobiDB-lite"/>
    </source>
</evidence>
<dbReference type="PANTHER" id="PTHR14428">
    <property type="entry name" value="NUCLEOLAR COMPLEX PROTEIN 3"/>
    <property type="match status" value="1"/>
</dbReference>
<comment type="similarity">
    <text evidence="2 5">Belongs to the CBF/MAK21 family.</text>
</comment>
<feature type="domain" description="Nucleolar complex-associated protein 3 N-terminal" evidence="8">
    <location>
        <begin position="122"/>
        <end position="214"/>
    </location>
</feature>
<feature type="region of interest" description="Disordered" evidence="6">
    <location>
        <begin position="1"/>
        <end position="111"/>
    </location>
</feature>
<feature type="compositionally biased region" description="Polar residues" evidence="6">
    <location>
        <begin position="20"/>
        <end position="29"/>
    </location>
</feature>
<dbReference type="PANTHER" id="PTHR14428:SF5">
    <property type="entry name" value="NUCLEOLAR COMPLEX PROTEIN 3 HOMOLOG"/>
    <property type="match status" value="1"/>
</dbReference>
<evidence type="ECO:0000256" key="4">
    <source>
        <dbReference type="ARBA" id="ARBA00023242"/>
    </source>
</evidence>
<dbReference type="Pfam" id="PF03914">
    <property type="entry name" value="CBF"/>
    <property type="match status" value="1"/>
</dbReference>
<dbReference type="Proteomes" id="UP001610335">
    <property type="component" value="Unassembled WGS sequence"/>
</dbReference>
<protein>
    <recommendedName>
        <fullName evidence="5">Nucleolar complex-associated protein 3</fullName>
    </recommendedName>
</protein>
<keyword evidence="5" id="KW-0690">Ribosome biogenesis</keyword>
<evidence type="ECO:0000256" key="5">
    <source>
        <dbReference type="PIRNR" id="PIRNR028977"/>
    </source>
</evidence>
<feature type="compositionally biased region" description="Acidic residues" evidence="6">
    <location>
        <begin position="77"/>
        <end position="109"/>
    </location>
</feature>
<dbReference type="InterPro" id="IPR016903">
    <property type="entry name" value="Nucleolar_cplx-assoc_3"/>
</dbReference>
<keyword evidence="4" id="KW-0539">Nucleus</keyword>
<accession>A0ABR4IFP4</accession>
<evidence type="ECO:0000259" key="7">
    <source>
        <dbReference type="Pfam" id="PF03914"/>
    </source>
</evidence>
<feature type="compositionally biased region" description="Basic residues" evidence="6">
    <location>
        <begin position="353"/>
        <end position="368"/>
    </location>
</feature>
<evidence type="ECO:0000259" key="8">
    <source>
        <dbReference type="Pfam" id="PF07540"/>
    </source>
</evidence>
<comment type="function">
    <text evidence="5">Required for synthesis of 60S ribosomal subunits and the transport of pre-ribosomes from the nucleoplasm to the cytoplasm.</text>
</comment>
<dbReference type="InterPro" id="IPR005612">
    <property type="entry name" value="CCAAT-binding_factor"/>
</dbReference>
<feature type="compositionally biased region" description="Acidic residues" evidence="6">
    <location>
        <begin position="462"/>
        <end position="480"/>
    </location>
</feature>
<dbReference type="SUPFAM" id="SSF48371">
    <property type="entry name" value="ARM repeat"/>
    <property type="match status" value="1"/>
</dbReference>
<evidence type="ECO:0000313" key="10">
    <source>
        <dbReference type="Proteomes" id="UP001610335"/>
    </source>
</evidence>
<dbReference type="EMBL" id="JBFXLS010000029">
    <property type="protein sequence ID" value="KAL2826590.1"/>
    <property type="molecule type" value="Genomic_DNA"/>
</dbReference>
<keyword evidence="3" id="KW-0175">Coiled coil</keyword>
<evidence type="ECO:0000256" key="2">
    <source>
        <dbReference type="ARBA" id="ARBA00007797"/>
    </source>
</evidence>
<sequence>MAPGRTTKRRRLSPPAEEVNGSSHPSRSTVGDFYSQAAEWDLEQDYERRPRKADKKDKERTRLPIKTSEGFQNVEASESEADEADSFLGTDDDDDEMEDGDAGEDESEEDVPKIPIKQQLIQAKEDIARAATLINEDPEEHISSFKIMAEMAENGSHIAIKKLAIASQAAVYKDVIPGYRIRPLSEEETSGKVSKDVRKLRDYEQSLVSGYKHYIQILLSLTKSLKGDRGPKDTGLKSVAINCACSLLLAVPHFNFRAELLRIIINQLARRRIDDDFVKCRDTLQEVFYRDDDGVVSLEAVRLLSKMMKARDFKVNGSVLDTFLHLRLLSEFASKASRDRVDRNEEEENTFGKKPKHKKEFRTKRNRKIEKERKAVEKDMKEADALVSHEARDKNQAETLKLVFATYFRILKLRVPNLMGPVLEGLAKYAHMINQDFFGDLLEALKDLIGHAEREELLNEGGNDDDNDNDNDNDEEDTETNDTPTTNLTRDSLRESLLCTVTAFALLSGQDASKAAATLHLDLSFFIQHLYRTLYSLSTNADVEYNPNAANTLRLPDPSSSFSQAQQLESKKKVNFQTPMVLLLRCLNASLISRANGLPPPVRLATFAKRLMTTSLQVPEKSAIATLALLHQVSKHNARRISSLWYSEERKGDGTFNPYATDIDATNVFAGTVWEGELLKMHYCPQVRDAVGGIEKMIVTRT</sequence>
<gene>
    <name evidence="9" type="ORF">BDW59DRAFT_144913</name>
</gene>
<evidence type="ECO:0000256" key="3">
    <source>
        <dbReference type="ARBA" id="ARBA00023054"/>
    </source>
</evidence>
<comment type="subcellular location">
    <subcellularLocation>
        <location evidence="1 5">Nucleus</location>
        <location evidence="1 5">Nucleolus</location>
    </subcellularLocation>
</comment>
<evidence type="ECO:0000256" key="1">
    <source>
        <dbReference type="ARBA" id="ARBA00004604"/>
    </source>
</evidence>
<proteinExistence type="inferred from homology"/>
<dbReference type="Pfam" id="PF07540">
    <property type="entry name" value="NOC3p"/>
    <property type="match status" value="1"/>
</dbReference>
<feature type="compositionally biased region" description="Basic residues" evidence="6">
    <location>
        <begin position="1"/>
        <end position="12"/>
    </location>
</feature>
<dbReference type="PIRSF" id="PIRSF028977">
    <property type="entry name" value="Nucleolar_complex_p3"/>
    <property type="match status" value="1"/>
</dbReference>
<organism evidence="9 10">
    <name type="scientific">Aspergillus cavernicola</name>
    <dbReference type="NCBI Taxonomy" id="176166"/>
    <lineage>
        <taxon>Eukaryota</taxon>
        <taxon>Fungi</taxon>
        <taxon>Dikarya</taxon>
        <taxon>Ascomycota</taxon>
        <taxon>Pezizomycotina</taxon>
        <taxon>Eurotiomycetes</taxon>
        <taxon>Eurotiomycetidae</taxon>
        <taxon>Eurotiales</taxon>
        <taxon>Aspergillaceae</taxon>
        <taxon>Aspergillus</taxon>
        <taxon>Aspergillus subgen. Nidulantes</taxon>
    </lineage>
</organism>
<feature type="region of interest" description="Disordered" evidence="6">
    <location>
        <begin position="458"/>
        <end position="489"/>
    </location>
</feature>
<keyword evidence="10" id="KW-1185">Reference proteome</keyword>
<comment type="caution">
    <text evidence="9">The sequence shown here is derived from an EMBL/GenBank/DDBJ whole genome shotgun (WGS) entry which is preliminary data.</text>
</comment>
<reference evidence="9 10" key="1">
    <citation type="submission" date="2024-07" db="EMBL/GenBank/DDBJ databases">
        <title>Section-level genome sequencing and comparative genomics of Aspergillus sections Usti and Cavernicolus.</title>
        <authorList>
            <consortium name="Lawrence Berkeley National Laboratory"/>
            <person name="Nybo J.L."/>
            <person name="Vesth T.C."/>
            <person name="Theobald S."/>
            <person name="Frisvad J.C."/>
            <person name="Larsen T.O."/>
            <person name="Kjaerboelling I."/>
            <person name="Rothschild-Mancinelli K."/>
            <person name="Lyhne E.K."/>
            <person name="Kogle M.E."/>
            <person name="Barry K."/>
            <person name="Clum A."/>
            <person name="Na H."/>
            <person name="Ledsgaard L."/>
            <person name="Lin J."/>
            <person name="Lipzen A."/>
            <person name="Kuo A."/>
            <person name="Riley R."/>
            <person name="Mondo S."/>
            <person name="LaButti K."/>
            <person name="Haridas S."/>
            <person name="Pangalinan J."/>
            <person name="Salamov A.A."/>
            <person name="Simmons B.A."/>
            <person name="Magnuson J.K."/>
            <person name="Chen J."/>
            <person name="Drula E."/>
            <person name="Henrissat B."/>
            <person name="Wiebenga A."/>
            <person name="Lubbers R.J."/>
            <person name="Gomes A.C."/>
            <person name="Makela M.R."/>
            <person name="Stajich J."/>
            <person name="Grigoriev I.V."/>
            <person name="Mortensen U.H."/>
            <person name="De vries R.P."/>
            <person name="Baker S.E."/>
            <person name="Andersen M.R."/>
        </authorList>
    </citation>
    <scope>NUCLEOTIDE SEQUENCE [LARGE SCALE GENOMIC DNA]</scope>
    <source>
        <strain evidence="9 10">CBS 600.67</strain>
    </source>
</reference>
<name>A0ABR4IFP4_9EURO</name>